<evidence type="ECO:0000313" key="1">
    <source>
        <dbReference type="EMBL" id="KAK1723656.1"/>
    </source>
</evidence>
<reference evidence="1" key="1">
    <citation type="submission" date="2021-12" db="EMBL/GenBank/DDBJ databases">
        <title>Comparative genomics, transcriptomics and evolutionary studies reveal genomic signatures of adaptation to plant cell wall in hemibiotrophic fungi.</title>
        <authorList>
            <consortium name="DOE Joint Genome Institute"/>
            <person name="Baroncelli R."/>
            <person name="Diaz J.F."/>
            <person name="Benocci T."/>
            <person name="Peng M."/>
            <person name="Battaglia E."/>
            <person name="Haridas S."/>
            <person name="Andreopoulos W."/>
            <person name="Labutti K."/>
            <person name="Pangilinan J."/>
            <person name="Floch G.L."/>
            <person name="Makela M.R."/>
            <person name="Henrissat B."/>
            <person name="Grigoriev I.V."/>
            <person name="Crouch J.A."/>
            <person name="De Vries R.P."/>
            <person name="Sukno S.A."/>
            <person name="Thon M.R."/>
        </authorList>
    </citation>
    <scope>NUCLEOTIDE SEQUENCE</scope>
    <source>
        <strain evidence="1">CBS 112980</strain>
    </source>
</reference>
<sequence length="60" mass="6922">MTICNLRVFHDSHVQNQSVASLTSSHQTLTAQIANETHRLSTPKLHLIIHHRDRVYLHLT</sequence>
<dbReference type="Proteomes" id="UP001244207">
    <property type="component" value="Unassembled WGS sequence"/>
</dbReference>
<accession>A0AAD8ULQ5</accession>
<protein>
    <submittedName>
        <fullName evidence="1">Uncharacterized protein</fullName>
    </submittedName>
</protein>
<dbReference type="GeneID" id="85392407"/>
<feature type="non-terminal residue" evidence="1">
    <location>
        <position position="60"/>
    </location>
</feature>
<proteinExistence type="predicted"/>
<evidence type="ECO:0000313" key="2">
    <source>
        <dbReference type="Proteomes" id="UP001244207"/>
    </source>
</evidence>
<gene>
    <name evidence="1" type="ORF">BDZ83DRAFT_625712</name>
</gene>
<keyword evidence="2" id="KW-1185">Reference proteome</keyword>
<organism evidence="1 2">
    <name type="scientific">Glomerella acutata</name>
    <name type="common">Colletotrichum acutatum</name>
    <dbReference type="NCBI Taxonomy" id="27357"/>
    <lineage>
        <taxon>Eukaryota</taxon>
        <taxon>Fungi</taxon>
        <taxon>Dikarya</taxon>
        <taxon>Ascomycota</taxon>
        <taxon>Pezizomycotina</taxon>
        <taxon>Sordariomycetes</taxon>
        <taxon>Hypocreomycetidae</taxon>
        <taxon>Glomerellales</taxon>
        <taxon>Glomerellaceae</taxon>
        <taxon>Colletotrichum</taxon>
        <taxon>Colletotrichum acutatum species complex</taxon>
    </lineage>
</organism>
<dbReference type="EMBL" id="JAHMHS010000062">
    <property type="protein sequence ID" value="KAK1723656.1"/>
    <property type="molecule type" value="Genomic_DNA"/>
</dbReference>
<dbReference type="AlphaFoldDB" id="A0AAD8ULQ5"/>
<name>A0AAD8ULQ5_GLOAC</name>
<comment type="caution">
    <text evidence="1">The sequence shown here is derived from an EMBL/GenBank/DDBJ whole genome shotgun (WGS) entry which is preliminary data.</text>
</comment>
<dbReference type="RefSeq" id="XP_060363711.1">
    <property type="nucleotide sequence ID" value="XM_060508508.1"/>
</dbReference>